<evidence type="ECO:0000313" key="1">
    <source>
        <dbReference type="EMBL" id="SVC63679.1"/>
    </source>
</evidence>
<feature type="non-terminal residue" evidence="1">
    <location>
        <position position="1"/>
    </location>
</feature>
<sequence length="56" mass="6621">VFEKIKNDKNGDYALFALTDTGYEKLALNFADIRNKLAEQRQIILSYKEYYEPTEE</sequence>
<dbReference type="AlphaFoldDB" id="A0A382NR74"/>
<protein>
    <submittedName>
        <fullName evidence="1">Uncharacterized protein</fullName>
    </submittedName>
</protein>
<dbReference type="EMBL" id="UINC01102223">
    <property type="protein sequence ID" value="SVC63679.1"/>
    <property type="molecule type" value="Genomic_DNA"/>
</dbReference>
<organism evidence="1">
    <name type="scientific">marine metagenome</name>
    <dbReference type="NCBI Taxonomy" id="408172"/>
    <lineage>
        <taxon>unclassified sequences</taxon>
        <taxon>metagenomes</taxon>
        <taxon>ecological metagenomes</taxon>
    </lineage>
</organism>
<reference evidence="1" key="1">
    <citation type="submission" date="2018-05" db="EMBL/GenBank/DDBJ databases">
        <authorList>
            <person name="Lanie J.A."/>
            <person name="Ng W.-L."/>
            <person name="Kazmierczak K.M."/>
            <person name="Andrzejewski T.M."/>
            <person name="Davidsen T.M."/>
            <person name="Wayne K.J."/>
            <person name="Tettelin H."/>
            <person name="Glass J.I."/>
            <person name="Rusch D."/>
            <person name="Podicherti R."/>
            <person name="Tsui H.-C.T."/>
            <person name="Winkler M.E."/>
        </authorList>
    </citation>
    <scope>NUCLEOTIDE SEQUENCE</scope>
</reference>
<accession>A0A382NR74</accession>
<name>A0A382NR74_9ZZZZ</name>
<proteinExistence type="predicted"/>
<gene>
    <name evidence="1" type="ORF">METZ01_LOCUS316533</name>
</gene>